<accession>A0ABS4K3E5</accession>
<dbReference type="InterPro" id="IPR032836">
    <property type="entry name" value="DsrE2-like"/>
</dbReference>
<evidence type="ECO:0000313" key="1">
    <source>
        <dbReference type="EMBL" id="MBP2022315.1"/>
    </source>
</evidence>
<dbReference type="PANTHER" id="PTHR34655">
    <property type="entry name" value="CONSERVED WITHIN P. AEROPHILUM"/>
    <property type="match status" value="1"/>
</dbReference>
<proteinExistence type="predicted"/>
<dbReference type="PANTHER" id="PTHR34655:SF2">
    <property type="entry name" value="PEROXIREDOXIN FAMILY PROTEIN"/>
    <property type="match status" value="1"/>
</dbReference>
<organism evidence="1 2">
    <name type="scientific">Clostridium punense</name>
    <dbReference type="NCBI Taxonomy" id="1054297"/>
    <lineage>
        <taxon>Bacteria</taxon>
        <taxon>Bacillati</taxon>
        <taxon>Bacillota</taxon>
        <taxon>Clostridia</taxon>
        <taxon>Eubacteriales</taxon>
        <taxon>Clostridiaceae</taxon>
        <taxon>Clostridium</taxon>
    </lineage>
</organism>
<name>A0ABS4K3E5_9CLOT</name>
<gene>
    <name evidence="1" type="ORF">J2Z44_002136</name>
</gene>
<dbReference type="SUPFAM" id="SSF75169">
    <property type="entry name" value="DsrEFH-like"/>
    <property type="match status" value="1"/>
</dbReference>
<keyword evidence="2" id="KW-1185">Reference proteome</keyword>
<dbReference type="RefSeq" id="WP_021283707.1">
    <property type="nucleotide sequence ID" value="NZ_JAGGLL010000015.1"/>
</dbReference>
<sequence>MINTNNDNPNRENDFSNKRVNMVLFSGEYDKALAALIMANSARELGAEVTMFFAFWGLMLLRDPEKLSSEDKTLYEKMFSMMTPKGPEELPLSKMNFAGLGKEMLLKMMDSDEAPHLIDFLNGARKKGVKFYGCKMSVDVMGFKEEEMIPELQIVDAKEYLKDALNSDMQLFI</sequence>
<dbReference type="InterPro" id="IPR027396">
    <property type="entry name" value="DsrEFH-like"/>
</dbReference>
<reference evidence="1 2" key="1">
    <citation type="submission" date="2021-03" db="EMBL/GenBank/DDBJ databases">
        <title>Genomic Encyclopedia of Type Strains, Phase IV (KMG-IV): sequencing the most valuable type-strain genomes for metagenomic binning, comparative biology and taxonomic classification.</title>
        <authorList>
            <person name="Goeker M."/>
        </authorList>
    </citation>
    <scope>NUCLEOTIDE SEQUENCE [LARGE SCALE GENOMIC DNA]</scope>
    <source>
        <strain evidence="1 2">DSM 28650</strain>
    </source>
</reference>
<evidence type="ECO:0000313" key="2">
    <source>
        <dbReference type="Proteomes" id="UP001519308"/>
    </source>
</evidence>
<comment type="caution">
    <text evidence="1">The sequence shown here is derived from an EMBL/GenBank/DDBJ whole genome shotgun (WGS) entry which is preliminary data.</text>
</comment>
<dbReference type="EMBL" id="JAGGLL010000015">
    <property type="protein sequence ID" value="MBP2022315.1"/>
    <property type="molecule type" value="Genomic_DNA"/>
</dbReference>
<dbReference type="Proteomes" id="UP001519308">
    <property type="component" value="Unassembled WGS sequence"/>
</dbReference>
<dbReference type="Gene3D" id="3.40.1260.10">
    <property type="entry name" value="DsrEFH-like"/>
    <property type="match status" value="1"/>
</dbReference>
<protein>
    <submittedName>
        <fullName evidence="1">Peroxiredoxin family protein</fullName>
    </submittedName>
</protein>
<dbReference type="Pfam" id="PF13686">
    <property type="entry name" value="DrsE_2"/>
    <property type="match status" value="1"/>
</dbReference>